<keyword evidence="2" id="KW-0342">GTP-binding</keyword>
<dbReference type="GO" id="GO:0005525">
    <property type="term" value="F:GTP binding"/>
    <property type="evidence" value="ECO:0007669"/>
    <property type="project" value="UniProtKB-KW"/>
</dbReference>
<dbReference type="Proteomes" id="UP000708208">
    <property type="component" value="Unassembled WGS sequence"/>
</dbReference>
<dbReference type="EMBL" id="CAJVCH010570839">
    <property type="protein sequence ID" value="CAG7836001.1"/>
    <property type="molecule type" value="Genomic_DNA"/>
</dbReference>
<protein>
    <recommendedName>
        <fullName evidence="5">NF-kappa-B inhibitor-interacting Ras-like protein</fullName>
    </recommendedName>
</protein>
<dbReference type="AlphaFoldDB" id="A0A8J2MAC8"/>
<evidence type="ECO:0000256" key="1">
    <source>
        <dbReference type="ARBA" id="ARBA00022741"/>
    </source>
</evidence>
<dbReference type="GO" id="GO:0032794">
    <property type="term" value="F:GTPase activating protein binding"/>
    <property type="evidence" value="ECO:0007669"/>
    <property type="project" value="TreeGrafter"/>
</dbReference>
<dbReference type="SMART" id="SM00175">
    <property type="entry name" value="RAB"/>
    <property type="match status" value="1"/>
</dbReference>
<dbReference type="OrthoDB" id="10002389at2759"/>
<dbReference type="InterPro" id="IPR042227">
    <property type="entry name" value="KBRS"/>
</dbReference>
<dbReference type="PANTHER" id="PTHR46152:SF3">
    <property type="entry name" value="NF-KAPPA-B INHIBITOR-INTERACTING RAS-LIKE PROTEIN"/>
    <property type="match status" value="1"/>
</dbReference>
<evidence type="ECO:0008006" key="5">
    <source>
        <dbReference type="Google" id="ProtNLM"/>
    </source>
</evidence>
<dbReference type="PANTHER" id="PTHR46152">
    <property type="entry name" value="NF-KAPPA-B INHIBITOR-INTERACTING RAS-LIKE PROTEIN"/>
    <property type="match status" value="1"/>
</dbReference>
<proteinExistence type="predicted"/>
<dbReference type="GO" id="GO:0003924">
    <property type="term" value="F:GTPase activity"/>
    <property type="evidence" value="ECO:0007669"/>
    <property type="project" value="InterPro"/>
</dbReference>
<accession>A0A8J2MAC8</accession>
<dbReference type="GO" id="GO:0032484">
    <property type="term" value="P:Ral protein signal transduction"/>
    <property type="evidence" value="ECO:0007669"/>
    <property type="project" value="TreeGrafter"/>
</dbReference>
<dbReference type="PROSITE" id="PS51421">
    <property type="entry name" value="RAS"/>
    <property type="match status" value="1"/>
</dbReference>
<dbReference type="Pfam" id="PF00071">
    <property type="entry name" value="Ras"/>
    <property type="match status" value="1"/>
</dbReference>
<dbReference type="PROSITE" id="PS51419">
    <property type="entry name" value="RAB"/>
    <property type="match status" value="1"/>
</dbReference>
<evidence type="ECO:0000313" key="3">
    <source>
        <dbReference type="EMBL" id="CAG7836001.1"/>
    </source>
</evidence>
<keyword evidence="1" id="KW-0547">Nucleotide-binding</keyword>
<organism evidence="3 4">
    <name type="scientific">Allacma fusca</name>
    <dbReference type="NCBI Taxonomy" id="39272"/>
    <lineage>
        <taxon>Eukaryota</taxon>
        <taxon>Metazoa</taxon>
        <taxon>Ecdysozoa</taxon>
        <taxon>Arthropoda</taxon>
        <taxon>Hexapoda</taxon>
        <taxon>Collembola</taxon>
        <taxon>Symphypleona</taxon>
        <taxon>Sminthuridae</taxon>
        <taxon>Allacma</taxon>
    </lineage>
</organism>
<gene>
    <name evidence="3" type="ORF">AFUS01_LOCUS45297</name>
</gene>
<dbReference type="InterPro" id="IPR001806">
    <property type="entry name" value="Small_GTPase"/>
</dbReference>
<sequence>MGKPSKVFVCGLKGVGKTTLLEQLIYNNLEKQDIHPTIEDIYVASIETDRGTREVLRIYDTEGVGLFENADISLPKSFYSIAEAFVLVYSVESKQSFDVIEVLKKEIDKNKEKREIITVVIGLSRKQDDTTARQVEPTQVAGWIAREKVKHFDCCVPNRQSLFPPFVHVASKITLAPVKTPFVPLAMVTRKQKDTATHSK</sequence>
<evidence type="ECO:0000256" key="2">
    <source>
        <dbReference type="ARBA" id="ARBA00023134"/>
    </source>
</evidence>
<name>A0A8J2MAC8_9HEXA</name>
<dbReference type="GO" id="GO:0043124">
    <property type="term" value="P:negative regulation of canonical NF-kappaB signal transduction"/>
    <property type="evidence" value="ECO:0007669"/>
    <property type="project" value="InterPro"/>
</dbReference>
<comment type="caution">
    <text evidence="3">The sequence shown here is derived from an EMBL/GenBank/DDBJ whole genome shotgun (WGS) entry which is preliminary data.</text>
</comment>
<reference evidence="3" key="1">
    <citation type="submission" date="2021-06" db="EMBL/GenBank/DDBJ databases">
        <authorList>
            <person name="Hodson N. C."/>
            <person name="Mongue J. A."/>
            <person name="Jaron S. K."/>
        </authorList>
    </citation>
    <scope>NUCLEOTIDE SEQUENCE</scope>
</reference>
<evidence type="ECO:0000313" key="4">
    <source>
        <dbReference type="Proteomes" id="UP000708208"/>
    </source>
</evidence>
<keyword evidence="4" id="KW-1185">Reference proteome</keyword>
<dbReference type="SMART" id="SM00173">
    <property type="entry name" value="RAS"/>
    <property type="match status" value="1"/>
</dbReference>